<accession>A0ABX8NRK7</accession>
<dbReference type="EMBL" id="CP077077">
    <property type="protein sequence ID" value="QXH58663.1"/>
    <property type="molecule type" value="Genomic_DNA"/>
</dbReference>
<gene>
    <name evidence="5" type="primary">sbnA</name>
    <name evidence="5" type="ORF">KSS90_10810</name>
</gene>
<dbReference type="InterPro" id="IPR001926">
    <property type="entry name" value="TrpB-like_PALP"/>
</dbReference>
<evidence type="ECO:0000259" key="4">
    <source>
        <dbReference type="Pfam" id="PF00291"/>
    </source>
</evidence>
<dbReference type="InterPro" id="IPR023927">
    <property type="entry name" value="SbnA"/>
</dbReference>
<keyword evidence="3" id="KW-0808">Transferase</keyword>
<dbReference type="RefSeq" id="WP_217869367.1">
    <property type="nucleotide sequence ID" value="NZ_CP077077.1"/>
</dbReference>
<dbReference type="Pfam" id="PF00291">
    <property type="entry name" value="PALP"/>
    <property type="match status" value="1"/>
</dbReference>
<name>A0ABX8NRK7_9PSED</name>
<protein>
    <submittedName>
        <fullName evidence="5">2,3-diaminopropionate biosynthesis protein SbnA</fullName>
    </submittedName>
</protein>
<comment type="pathway">
    <text evidence="1">Amino-acid biosynthesis; L-cysteine biosynthesis.</text>
</comment>
<evidence type="ECO:0000313" key="6">
    <source>
        <dbReference type="Proteomes" id="UP000824010"/>
    </source>
</evidence>
<dbReference type="PANTHER" id="PTHR10314">
    <property type="entry name" value="CYSTATHIONINE BETA-SYNTHASE"/>
    <property type="match status" value="1"/>
</dbReference>
<dbReference type="CDD" id="cd01561">
    <property type="entry name" value="CBS_like"/>
    <property type="match status" value="1"/>
</dbReference>
<organism evidence="5 6">
    <name type="scientific">Pseudomonas maumuensis</name>
    <dbReference type="NCBI Taxonomy" id="2842354"/>
    <lineage>
        <taxon>Bacteria</taxon>
        <taxon>Pseudomonadati</taxon>
        <taxon>Pseudomonadota</taxon>
        <taxon>Gammaproteobacteria</taxon>
        <taxon>Pseudomonadales</taxon>
        <taxon>Pseudomonadaceae</taxon>
        <taxon>Pseudomonas</taxon>
    </lineage>
</organism>
<dbReference type="Proteomes" id="UP000824010">
    <property type="component" value="Chromosome"/>
</dbReference>
<dbReference type="NCBIfam" id="TIGR03945">
    <property type="entry name" value="PLP_SbnA_fam"/>
    <property type="match status" value="1"/>
</dbReference>
<reference evidence="5 6" key="1">
    <citation type="journal article" date="2021" name="Microorganisms">
        <title>The Ever-Expanding Pseudomonas Genus: Description of 43 New Species and Partition of the Pseudomonas putida Group.</title>
        <authorList>
            <person name="Girard L."/>
            <person name="Lood C."/>
            <person name="Hofte M."/>
            <person name="Vandamme P."/>
            <person name="Rokni-Zadeh H."/>
            <person name="van Noort V."/>
            <person name="Lavigne R."/>
            <person name="De Mot R."/>
        </authorList>
    </citation>
    <scope>NUCLEOTIDE SEQUENCE [LARGE SCALE GENOMIC DNA]</scope>
    <source>
        <strain evidence="5 6">COW77</strain>
    </source>
</reference>
<evidence type="ECO:0000256" key="3">
    <source>
        <dbReference type="ARBA" id="ARBA00022679"/>
    </source>
</evidence>
<evidence type="ECO:0000256" key="1">
    <source>
        <dbReference type="ARBA" id="ARBA00004895"/>
    </source>
</evidence>
<dbReference type="InterPro" id="IPR050214">
    <property type="entry name" value="Cys_Synth/Cystath_Beta-Synth"/>
</dbReference>
<comment type="subunit">
    <text evidence="2">Homodimer.</text>
</comment>
<sequence>MVISSPADLVFDDVFLELHEVLPQAPVFVKLEGFSLSGSIKVKPALRMVERLELEGRLGPGKALVESSSGNLGLALAMVCASKGYPFICISDPNISPQTAKLIRAYGARLVIVEQRDRNGGFLGSRIGLIERMLGEDPNLVWTNQYGNINNVEAHMLSTGPAILRQFPQPDLVFVGAGTTGTLAGVSRYLREHSPQTQVIAVDSVGSVTFGQPSGPRHIPGLGTSQAPQIRHHCHHHQLLMVPEAEAVTLCHDLARRGILLGGSSGTVLAGVRRHARHIAPGACVVAIAPDLGDRYVDTLYNPEWVHRHFPHLQAGQPVAAAESCA</sequence>
<keyword evidence="6" id="KW-1185">Reference proteome</keyword>
<feature type="domain" description="Tryptophan synthase beta chain-like PALP" evidence="4">
    <location>
        <begin position="24"/>
        <end position="291"/>
    </location>
</feature>
<evidence type="ECO:0000313" key="5">
    <source>
        <dbReference type="EMBL" id="QXH58663.1"/>
    </source>
</evidence>
<evidence type="ECO:0000256" key="2">
    <source>
        <dbReference type="ARBA" id="ARBA00011738"/>
    </source>
</evidence>
<proteinExistence type="predicted"/>